<evidence type="ECO:0000256" key="6">
    <source>
        <dbReference type="ARBA" id="ARBA00022842"/>
    </source>
</evidence>
<keyword evidence="6" id="KW-0460">Magnesium</keyword>
<keyword evidence="4" id="KW-0479">Metal-binding</keyword>
<protein>
    <recommendedName>
        <fullName evidence="3">protein-serine/threonine phosphatase</fullName>
        <ecNumber evidence="3">3.1.3.16</ecNumber>
    </recommendedName>
</protein>
<dbReference type="InterPro" id="IPR015655">
    <property type="entry name" value="PP2C"/>
</dbReference>
<keyword evidence="8" id="KW-0464">Manganese</keyword>
<dbReference type="InterPro" id="IPR036457">
    <property type="entry name" value="PPM-type-like_dom_sf"/>
</dbReference>
<keyword evidence="7" id="KW-0904">Protein phosphatase</keyword>
<keyword evidence="11" id="KW-1185">Reference proteome</keyword>
<organism evidence="10 11">
    <name type="scientific">Stephania cephalantha</name>
    <dbReference type="NCBI Taxonomy" id="152367"/>
    <lineage>
        <taxon>Eukaryota</taxon>
        <taxon>Viridiplantae</taxon>
        <taxon>Streptophyta</taxon>
        <taxon>Embryophyta</taxon>
        <taxon>Tracheophyta</taxon>
        <taxon>Spermatophyta</taxon>
        <taxon>Magnoliopsida</taxon>
        <taxon>Ranunculales</taxon>
        <taxon>Menispermaceae</taxon>
        <taxon>Menispermoideae</taxon>
        <taxon>Cissampelideae</taxon>
        <taxon>Stephania</taxon>
    </lineage>
</organism>
<dbReference type="InterPro" id="IPR001932">
    <property type="entry name" value="PPM-type_phosphatase-like_dom"/>
</dbReference>
<gene>
    <name evidence="10" type="ORF">Scep_001631</name>
</gene>
<dbReference type="CDD" id="cd00143">
    <property type="entry name" value="PP2Cc"/>
    <property type="match status" value="1"/>
</dbReference>
<dbReference type="EMBL" id="JBBNAG010000001">
    <property type="protein sequence ID" value="KAK9166440.1"/>
    <property type="molecule type" value="Genomic_DNA"/>
</dbReference>
<dbReference type="Pfam" id="PF00481">
    <property type="entry name" value="PP2C"/>
    <property type="match status" value="1"/>
</dbReference>
<comment type="similarity">
    <text evidence="2">Belongs to the PP2C family.</text>
</comment>
<dbReference type="PROSITE" id="PS51746">
    <property type="entry name" value="PPM_2"/>
    <property type="match status" value="1"/>
</dbReference>
<evidence type="ECO:0000256" key="3">
    <source>
        <dbReference type="ARBA" id="ARBA00013081"/>
    </source>
</evidence>
<feature type="domain" description="PPM-type phosphatase" evidence="9">
    <location>
        <begin position="25"/>
        <end position="250"/>
    </location>
</feature>
<dbReference type="EC" id="3.1.3.16" evidence="3"/>
<evidence type="ECO:0000256" key="8">
    <source>
        <dbReference type="ARBA" id="ARBA00023211"/>
    </source>
</evidence>
<dbReference type="PANTHER" id="PTHR13832">
    <property type="entry name" value="PROTEIN PHOSPHATASE 2C"/>
    <property type="match status" value="1"/>
</dbReference>
<dbReference type="Proteomes" id="UP001419268">
    <property type="component" value="Unassembled WGS sequence"/>
</dbReference>
<comment type="caution">
    <text evidence="10">The sequence shown here is derived from an EMBL/GenBank/DDBJ whole genome shotgun (WGS) entry which is preliminary data.</text>
</comment>
<dbReference type="SMART" id="SM00332">
    <property type="entry name" value="PP2Cc"/>
    <property type="match status" value="1"/>
</dbReference>
<evidence type="ECO:0000313" key="11">
    <source>
        <dbReference type="Proteomes" id="UP001419268"/>
    </source>
</evidence>
<evidence type="ECO:0000256" key="2">
    <source>
        <dbReference type="ARBA" id="ARBA00006702"/>
    </source>
</evidence>
<proteinExistence type="inferred from homology"/>
<evidence type="ECO:0000313" key="10">
    <source>
        <dbReference type="EMBL" id="KAK9166440.1"/>
    </source>
</evidence>
<evidence type="ECO:0000259" key="9">
    <source>
        <dbReference type="PROSITE" id="PS51746"/>
    </source>
</evidence>
<sequence>MEIEQDRVSLGALLKRESQSEKLEKPGILHGQAGQSKKGEDFTLVKTECQRIPGDGSTTFSVFALFDGHNGSAAALYCKENLLSNVLCGIPSDLGRDEWLAALPRAMVAGFVKTDKDFQEKAKSSGTTATLVIIDGMVVTVASVGDSHCVLESADGTTYHLSADHRLEFNDQEVERVTISGGEVGRLNIAGGTERVRLSYLKIRFQFLDWSSEMLARWFVPFKINWRQGCWRVYRSCSLREASEAFYRWR</sequence>
<dbReference type="AlphaFoldDB" id="A0AAP0LB63"/>
<evidence type="ECO:0000256" key="5">
    <source>
        <dbReference type="ARBA" id="ARBA00022801"/>
    </source>
</evidence>
<dbReference type="SUPFAM" id="SSF81606">
    <property type="entry name" value="PP2C-like"/>
    <property type="match status" value="1"/>
</dbReference>
<dbReference type="GO" id="GO:0004722">
    <property type="term" value="F:protein serine/threonine phosphatase activity"/>
    <property type="evidence" value="ECO:0007669"/>
    <property type="project" value="UniProtKB-EC"/>
</dbReference>
<comment type="cofactor">
    <cofactor evidence="1">
        <name>Mn(2+)</name>
        <dbReference type="ChEBI" id="CHEBI:29035"/>
    </cofactor>
</comment>
<dbReference type="PANTHER" id="PTHR13832:SF803">
    <property type="entry name" value="PROTEIN PHOSPHATASE 1G"/>
    <property type="match status" value="1"/>
</dbReference>
<evidence type="ECO:0000256" key="1">
    <source>
        <dbReference type="ARBA" id="ARBA00001936"/>
    </source>
</evidence>
<accession>A0AAP0LB63</accession>
<name>A0AAP0LB63_9MAGN</name>
<dbReference type="GO" id="GO:0046872">
    <property type="term" value="F:metal ion binding"/>
    <property type="evidence" value="ECO:0007669"/>
    <property type="project" value="UniProtKB-KW"/>
</dbReference>
<evidence type="ECO:0000256" key="4">
    <source>
        <dbReference type="ARBA" id="ARBA00022723"/>
    </source>
</evidence>
<evidence type="ECO:0000256" key="7">
    <source>
        <dbReference type="ARBA" id="ARBA00022912"/>
    </source>
</evidence>
<keyword evidence="5" id="KW-0378">Hydrolase</keyword>
<reference evidence="10 11" key="1">
    <citation type="submission" date="2024-01" db="EMBL/GenBank/DDBJ databases">
        <title>Genome assemblies of Stephania.</title>
        <authorList>
            <person name="Yang L."/>
        </authorList>
    </citation>
    <scope>NUCLEOTIDE SEQUENCE [LARGE SCALE GENOMIC DNA]</scope>
    <source>
        <strain evidence="10">JXDWG</strain>
        <tissue evidence="10">Leaf</tissue>
    </source>
</reference>
<dbReference type="Gene3D" id="3.60.40.10">
    <property type="entry name" value="PPM-type phosphatase domain"/>
    <property type="match status" value="1"/>
</dbReference>